<dbReference type="OrthoDB" id="4363173at2759"/>
<dbReference type="STRING" id="27334.A0A0A2KL63"/>
<dbReference type="Proteomes" id="UP000030143">
    <property type="component" value="Unassembled WGS sequence"/>
</dbReference>
<dbReference type="AlphaFoldDB" id="A0A0A2KL63"/>
<protein>
    <submittedName>
        <fullName evidence="2">Uncharacterized protein</fullName>
    </submittedName>
</protein>
<accession>A0A0A2KL63</accession>
<comment type="caution">
    <text evidence="2">The sequence shown here is derived from an EMBL/GenBank/DDBJ whole genome shotgun (WGS) entry which is preliminary data.</text>
</comment>
<dbReference type="GeneID" id="27677270"/>
<feature type="region of interest" description="Disordered" evidence="1">
    <location>
        <begin position="1"/>
        <end position="77"/>
    </location>
</feature>
<gene>
    <name evidence="2" type="ORF">PEX2_045760</name>
</gene>
<dbReference type="VEuPathDB" id="FungiDB:PEXP_047260"/>
<dbReference type="EMBL" id="JQFZ01000020">
    <property type="protein sequence ID" value="KGO62550.1"/>
    <property type="molecule type" value="Genomic_DNA"/>
</dbReference>
<name>A0A0A2KL63_PENEN</name>
<proteinExistence type="predicted"/>
<evidence type="ECO:0000313" key="2">
    <source>
        <dbReference type="EMBL" id="KGO62550.1"/>
    </source>
</evidence>
<evidence type="ECO:0000256" key="1">
    <source>
        <dbReference type="SAM" id="MobiDB-lite"/>
    </source>
</evidence>
<dbReference type="RefSeq" id="XP_016603081.1">
    <property type="nucleotide sequence ID" value="XM_016741851.1"/>
</dbReference>
<feature type="compositionally biased region" description="Basic and acidic residues" evidence="1">
    <location>
        <begin position="1"/>
        <end position="10"/>
    </location>
</feature>
<feature type="compositionally biased region" description="Basic and acidic residues" evidence="1">
    <location>
        <begin position="41"/>
        <end position="52"/>
    </location>
</feature>
<keyword evidence="3" id="KW-1185">Reference proteome</keyword>
<dbReference type="PhylomeDB" id="A0A0A2KL63"/>
<reference evidence="2 3" key="1">
    <citation type="journal article" date="2015" name="Mol. Plant Microbe Interact.">
        <title>Genome, transcriptome, and functional analyses of Penicillium expansum provide new insights into secondary metabolism and pathogenicity.</title>
        <authorList>
            <person name="Ballester A.R."/>
            <person name="Marcet-Houben M."/>
            <person name="Levin E."/>
            <person name="Sela N."/>
            <person name="Selma-Lazaro C."/>
            <person name="Carmona L."/>
            <person name="Wisniewski M."/>
            <person name="Droby S."/>
            <person name="Gonzalez-Candelas L."/>
            <person name="Gabaldon T."/>
        </authorList>
    </citation>
    <scope>NUCLEOTIDE SEQUENCE [LARGE SCALE GENOMIC DNA]</scope>
    <source>
        <strain evidence="2 3">MD-8</strain>
    </source>
</reference>
<organism evidence="2 3">
    <name type="scientific">Penicillium expansum</name>
    <name type="common">Blue mold rot fungus</name>
    <dbReference type="NCBI Taxonomy" id="27334"/>
    <lineage>
        <taxon>Eukaryota</taxon>
        <taxon>Fungi</taxon>
        <taxon>Dikarya</taxon>
        <taxon>Ascomycota</taxon>
        <taxon>Pezizomycotina</taxon>
        <taxon>Eurotiomycetes</taxon>
        <taxon>Eurotiomycetidae</taxon>
        <taxon>Eurotiales</taxon>
        <taxon>Aspergillaceae</taxon>
        <taxon>Penicillium</taxon>
    </lineage>
</organism>
<evidence type="ECO:0000313" key="3">
    <source>
        <dbReference type="Proteomes" id="UP000030143"/>
    </source>
</evidence>
<dbReference type="HOGENOM" id="CLU_037775_0_0_1"/>
<sequence length="486" mass="55739">MSDKPGDGKTPRRARKPQGFFSEKQQEQRNEVARGQLEVDLPLRPKDKRPAPDDLEESGSVKKKQQKEVPKPNPLDVKAFLADLKTDYSKKKLEPMPARPPKQKWRPVKTAITDRAKAPKGWNPREPDLINDDLEPQITRCRERIKENIMPHVYEHKLEEFLVEQKGRNKKMAAEHGLNWPVVQRLENLKYILEWTQSNAIKDTYKIARNIQNVILAYRSGVLNWCHGFITYWHNGAQLCAPRPFKWNEFQYLYDEYKGNETGFWIEGMDGPGPSSQQAVIECGTGSRKWAAEVSTYVTSIALRIPMTGGKTQPGPFEFQFKDDTGADYMVLYDEDVNQLRTNLQANGVMYPLPRLLGVLVVTLGDGSKKAMLVRELEVNMWNEQEKQYMAASWDSIPVVVLPGRGTKRLNGPWMRWKFYTGTAPDNSNRLWIYDYNPTNPLMRGPKLPTATQAQMNRLLPTANKYESIGNHPQFNPDIPSGKSII</sequence>